<dbReference type="VEuPathDB" id="VectorBase:RPRC009764"/>
<dbReference type="Proteomes" id="UP000015103">
    <property type="component" value="Unassembled WGS sequence"/>
</dbReference>
<protein>
    <submittedName>
        <fullName evidence="1">Uncharacterized protein</fullName>
    </submittedName>
</protein>
<evidence type="ECO:0000313" key="1">
    <source>
        <dbReference type="EnsemblMetazoa" id="RPRC009764-PA"/>
    </source>
</evidence>
<dbReference type="HOGENOM" id="CLU_1922379_0_0_1"/>
<dbReference type="EnsemblMetazoa" id="RPRC009764-RA">
    <property type="protein sequence ID" value="RPRC009764-PA"/>
    <property type="gene ID" value="RPRC009764"/>
</dbReference>
<dbReference type="InParanoid" id="T1I0E4"/>
<sequence length="132" mass="15522">ILSILIPVRNHHILLVYFFNCSQEAQAVISKLGAIIKHQEEKIVRMYAYINQQKEEYLKMLNQESDQREVNKEVNILNEKLKQNQIEIHRLKSQVIFFSFILGLSINTKHFLLCMNKKSSKCNGVLRILNSH</sequence>
<name>T1I0E4_RHOPR</name>
<dbReference type="EMBL" id="ACPB03005866">
    <property type="status" value="NOT_ANNOTATED_CDS"/>
    <property type="molecule type" value="Genomic_DNA"/>
</dbReference>
<reference evidence="1" key="1">
    <citation type="submission" date="2015-05" db="UniProtKB">
        <authorList>
            <consortium name="EnsemblMetazoa"/>
        </authorList>
    </citation>
    <scope>IDENTIFICATION</scope>
</reference>
<dbReference type="AlphaFoldDB" id="T1I0E4"/>
<accession>T1I0E4</accession>
<organism evidence="1 2">
    <name type="scientific">Rhodnius prolixus</name>
    <name type="common">Triatomid bug</name>
    <dbReference type="NCBI Taxonomy" id="13249"/>
    <lineage>
        <taxon>Eukaryota</taxon>
        <taxon>Metazoa</taxon>
        <taxon>Ecdysozoa</taxon>
        <taxon>Arthropoda</taxon>
        <taxon>Hexapoda</taxon>
        <taxon>Insecta</taxon>
        <taxon>Pterygota</taxon>
        <taxon>Neoptera</taxon>
        <taxon>Paraneoptera</taxon>
        <taxon>Hemiptera</taxon>
        <taxon>Heteroptera</taxon>
        <taxon>Panheteroptera</taxon>
        <taxon>Cimicomorpha</taxon>
        <taxon>Reduviidae</taxon>
        <taxon>Triatominae</taxon>
        <taxon>Rhodnius</taxon>
    </lineage>
</organism>
<evidence type="ECO:0000313" key="2">
    <source>
        <dbReference type="Proteomes" id="UP000015103"/>
    </source>
</evidence>
<keyword evidence="2" id="KW-1185">Reference proteome</keyword>
<proteinExistence type="predicted"/>